<dbReference type="AlphaFoldDB" id="A0A4T0QMF1"/>
<dbReference type="InterPro" id="IPR015422">
    <property type="entry name" value="PyrdxlP-dep_Trfase_small"/>
</dbReference>
<dbReference type="Proteomes" id="UP000305647">
    <property type="component" value="Unassembled WGS sequence"/>
</dbReference>
<dbReference type="PANTHER" id="PTHR42790">
    <property type="entry name" value="AMINOTRANSFERASE"/>
    <property type="match status" value="1"/>
</dbReference>
<dbReference type="GO" id="GO:0030170">
    <property type="term" value="F:pyridoxal phosphate binding"/>
    <property type="evidence" value="ECO:0007669"/>
    <property type="project" value="InterPro"/>
</dbReference>
<dbReference type="EMBL" id="SPRO01000059">
    <property type="protein sequence ID" value="TIC25310.1"/>
    <property type="molecule type" value="Genomic_DNA"/>
</dbReference>
<feature type="domain" description="Aminotransferase class I/classII large" evidence="6">
    <location>
        <begin position="84"/>
        <end position="313"/>
    </location>
</feature>
<organism evidence="7 8">
    <name type="scientific">Wallemia mellicola</name>
    <dbReference type="NCBI Taxonomy" id="1708541"/>
    <lineage>
        <taxon>Eukaryota</taxon>
        <taxon>Fungi</taxon>
        <taxon>Dikarya</taxon>
        <taxon>Basidiomycota</taxon>
        <taxon>Wallemiomycotina</taxon>
        <taxon>Wallemiomycetes</taxon>
        <taxon>Wallemiales</taxon>
        <taxon>Wallemiaceae</taxon>
        <taxon>Wallemia</taxon>
    </lineage>
</organism>
<dbReference type="Gene3D" id="3.40.640.10">
    <property type="entry name" value="Type I PLP-dependent aspartate aminotransferase-like (Major domain)"/>
    <property type="match status" value="1"/>
</dbReference>
<evidence type="ECO:0000256" key="3">
    <source>
        <dbReference type="ARBA" id="ARBA00022576"/>
    </source>
</evidence>
<dbReference type="GO" id="GO:1901605">
    <property type="term" value="P:alpha-amino acid metabolic process"/>
    <property type="evidence" value="ECO:0007669"/>
    <property type="project" value="TreeGrafter"/>
</dbReference>
<evidence type="ECO:0000259" key="6">
    <source>
        <dbReference type="Pfam" id="PF00155"/>
    </source>
</evidence>
<accession>A0A4T0QMF1</accession>
<evidence type="ECO:0000256" key="4">
    <source>
        <dbReference type="ARBA" id="ARBA00022679"/>
    </source>
</evidence>
<keyword evidence="3" id="KW-0032">Aminotransferase</keyword>
<dbReference type="SUPFAM" id="SSF82199">
    <property type="entry name" value="SET domain"/>
    <property type="match status" value="1"/>
</dbReference>
<dbReference type="Pfam" id="PF00155">
    <property type="entry name" value="Aminotran_1_2"/>
    <property type="match status" value="1"/>
</dbReference>
<dbReference type="InterPro" id="IPR004839">
    <property type="entry name" value="Aminotransferase_I/II_large"/>
</dbReference>
<gene>
    <name evidence="7" type="ORF">E3Q10_03802</name>
</gene>
<protein>
    <submittedName>
        <fullName evidence="7">SET domain-containing protein</fullName>
    </submittedName>
</protein>
<dbReference type="InterPro" id="IPR046341">
    <property type="entry name" value="SET_dom_sf"/>
</dbReference>
<dbReference type="Gene3D" id="3.90.1150.10">
    <property type="entry name" value="Aspartate Aminotransferase, domain 1"/>
    <property type="match status" value="1"/>
</dbReference>
<evidence type="ECO:0000256" key="2">
    <source>
        <dbReference type="ARBA" id="ARBA00007441"/>
    </source>
</evidence>
<evidence type="ECO:0000256" key="1">
    <source>
        <dbReference type="ARBA" id="ARBA00001933"/>
    </source>
</evidence>
<proteinExistence type="inferred from homology"/>
<sequence>MTQLDSRHYEKWLTAQAKSRHPSVIRTLFPLENNLGIISLLAGKPNPETFPFENITVTLKPVSPGAPHPKLELNAGPDLAEALQYTATAGLPRLHKFVTELQHHVHGREPISGEDDFGITITNGSQDAFTKACAALIEQGDYVLIESPVYTGAIPEMTIAGAQFVEIDCDGQGMSAEKLSDVMENWPEDKPRPKLVYTVPTGNNPSGASAGKQRKIDILNLARKHDFLILEDDPYYFLTFDGGRVPSYFALEKELGGERGRVLRLDSMSKVLSSGLRIGWATGPKRLIQAMDLHTSSANLQPNSTSQAIVQQLFNHWGIEGLLDHVTRVAGFYRTKRDAFEKAAEKYMGDIATWVTPKAAPEGGYKWLARNDIPEDAEIVSVNKNICITESTCKEAFKNLNNEGLPEKLLIAVYISLHYIYDQLPESLKSKLHHRRYVDILPEIGQTLTTLYWTDDELEYTKPTSLFNATKEREIQWKSDYEVVKKWSSANDVEVFTWDVFKHSLTMISSRAFPSKLIQDDEISSPMLVPLWDIGNHKSQSAIVWTDVKYTGTDNIGMKLPQGAQKDNEVFNNYGGKPTNELLLAYGFAVDNINYDVVPFRIGAGVSLSESKKDILKKHSLLNEDCTLKTFNINLNEGLPLGLKFLMRLLADDNLTDEGSSSLEELENKPSNNPDLEFDIHVSLYQILANKSDSTAEYLSKLEDSDIRDSIKDMLVRLLTNQHKILNQAVDKIEEILESLDEE</sequence>
<name>A0A4T0QMF1_9BASI</name>
<comment type="caution">
    <text evidence="7">The sequence shown here is derived from an EMBL/GenBank/DDBJ whole genome shotgun (WGS) entry which is preliminary data.</text>
</comment>
<reference evidence="7 8" key="1">
    <citation type="submission" date="2019-03" db="EMBL/GenBank/DDBJ databases">
        <title>Sequencing 25 genomes of Wallemia mellicola.</title>
        <authorList>
            <person name="Gostincar C."/>
        </authorList>
    </citation>
    <scope>NUCLEOTIDE SEQUENCE [LARGE SCALE GENOMIC DNA]</scope>
    <source>
        <strain evidence="7 8">EXF-8738</strain>
    </source>
</reference>
<keyword evidence="5" id="KW-0663">Pyridoxal phosphate</keyword>
<dbReference type="InterPro" id="IPR050859">
    <property type="entry name" value="Class-I_PLP-dep_aminotransf"/>
</dbReference>
<dbReference type="PANTHER" id="PTHR42790:SF19">
    <property type="entry name" value="KYNURENINE_ALPHA-AMINOADIPATE AMINOTRANSFERASE, MITOCHONDRIAL"/>
    <property type="match status" value="1"/>
</dbReference>
<dbReference type="GO" id="GO:0008483">
    <property type="term" value="F:transaminase activity"/>
    <property type="evidence" value="ECO:0007669"/>
    <property type="project" value="UniProtKB-KW"/>
</dbReference>
<comment type="similarity">
    <text evidence="2">Belongs to the class-I pyridoxal-phosphate-dependent aminotransferase family.</text>
</comment>
<evidence type="ECO:0000313" key="7">
    <source>
        <dbReference type="EMBL" id="TIC25310.1"/>
    </source>
</evidence>
<dbReference type="InterPro" id="IPR015424">
    <property type="entry name" value="PyrdxlP-dep_Trfase"/>
</dbReference>
<evidence type="ECO:0000313" key="8">
    <source>
        <dbReference type="Proteomes" id="UP000305647"/>
    </source>
</evidence>
<comment type="cofactor">
    <cofactor evidence="1">
        <name>pyridoxal 5'-phosphate</name>
        <dbReference type="ChEBI" id="CHEBI:597326"/>
    </cofactor>
</comment>
<dbReference type="Gene3D" id="3.90.1410.10">
    <property type="entry name" value="set domain protein methyltransferase, domain 1"/>
    <property type="match status" value="1"/>
</dbReference>
<evidence type="ECO:0000256" key="5">
    <source>
        <dbReference type="ARBA" id="ARBA00022898"/>
    </source>
</evidence>
<dbReference type="InterPro" id="IPR015421">
    <property type="entry name" value="PyrdxlP-dep_Trfase_major"/>
</dbReference>
<dbReference type="SUPFAM" id="SSF53383">
    <property type="entry name" value="PLP-dependent transferases"/>
    <property type="match status" value="1"/>
</dbReference>
<keyword evidence="4" id="KW-0808">Transferase</keyword>
<dbReference type="CDD" id="cd00609">
    <property type="entry name" value="AAT_like"/>
    <property type="match status" value="1"/>
</dbReference>